<comment type="caution">
    <text evidence="2">The sequence shown here is derived from an EMBL/GenBank/DDBJ whole genome shotgun (WGS) entry which is preliminary data.</text>
</comment>
<evidence type="ECO:0000256" key="1">
    <source>
        <dbReference type="SAM" id="Coils"/>
    </source>
</evidence>
<proteinExistence type="predicted"/>
<reference evidence="2 3" key="1">
    <citation type="submission" date="2021-06" db="EMBL/GenBank/DDBJ databases">
        <authorList>
            <person name="Palmer J.M."/>
        </authorList>
    </citation>
    <scope>NUCLEOTIDE SEQUENCE [LARGE SCALE GENOMIC DNA]</scope>
    <source>
        <strain evidence="2 3">XC_2019</strain>
        <tissue evidence="2">Muscle</tissue>
    </source>
</reference>
<keyword evidence="3" id="KW-1185">Reference proteome</keyword>
<evidence type="ECO:0000313" key="2">
    <source>
        <dbReference type="EMBL" id="MEQ2209545.1"/>
    </source>
</evidence>
<name>A0ABV0RMY5_9TELE</name>
<feature type="coiled-coil region" evidence="1">
    <location>
        <begin position="168"/>
        <end position="246"/>
    </location>
</feature>
<dbReference type="PANTHER" id="PTHR18939:SF4">
    <property type="entry name" value="RIBOSOME-BINDING PROTEIN 1"/>
    <property type="match status" value="1"/>
</dbReference>
<keyword evidence="1" id="KW-0175">Coiled coil</keyword>
<feature type="coiled-coil region" evidence="1">
    <location>
        <begin position="36"/>
        <end position="85"/>
    </location>
</feature>
<gene>
    <name evidence="2" type="ORF">XENOCAPTIV_000724</name>
</gene>
<organism evidence="2 3">
    <name type="scientific">Xenoophorus captivus</name>
    <dbReference type="NCBI Taxonomy" id="1517983"/>
    <lineage>
        <taxon>Eukaryota</taxon>
        <taxon>Metazoa</taxon>
        <taxon>Chordata</taxon>
        <taxon>Craniata</taxon>
        <taxon>Vertebrata</taxon>
        <taxon>Euteleostomi</taxon>
        <taxon>Actinopterygii</taxon>
        <taxon>Neopterygii</taxon>
        <taxon>Teleostei</taxon>
        <taxon>Neoteleostei</taxon>
        <taxon>Acanthomorphata</taxon>
        <taxon>Ovalentaria</taxon>
        <taxon>Atherinomorphae</taxon>
        <taxon>Cyprinodontiformes</taxon>
        <taxon>Goodeidae</taxon>
        <taxon>Xenoophorus</taxon>
    </lineage>
</organism>
<dbReference type="InterPro" id="IPR040248">
    <property type="entry name" value="RRBP1"/>
</dbReference>
<dbReference type="Proteomes" id="UP001434883">
    <property type="component" value="Unassembled WGS sequence"/>
</dbReference>
<dbReference type="PANTHER" id="PTHR18939">
    <property type="entry name" value="RIBOSOME BINDING PROTEIN-1"/>
    <property type="match status" value="1"/>
</dbReference>
<evidence type="ECO:0000313" key="3">
    <source>
        <dbReference type="Proteomes" id="UP001434883"/>
    </source>
</evidence>
<dbReference type="EMBL" id="JAHRIN010051479">
    <property type="protein sequence ID" value="MEQ2209545.1"/>
    <property type="molecule type" value="Genomic_DNA"/>
</dbReference>
<protein>
    <submittedName>
        <fullName evidence="2">Uncharacterized protein</fullName>
    </submittedName>
</protein>
<sequence length="340" mass="38784">MIALQARMQASYQDHVAQTQRLNAKDQLEKGPNAQLARLQQENSILRDALNQATSQAESKQNAELAKLRQECAKLTKELGEKTESLLADEQVRKGLESKLSAAEKQLSLLQVGPACGNGTFLLYIHETYSSFYVEADFFVLPFSVKPQCRVSAATWLLSKTKWYQVRIERLEAEVKERSAQVDTLTVQLEETQVEKNQLTQQVASINSLLEASQNKQDDDSKQEKLKESEANYSSLQADCDQYRTVLAETVSKINNNSMDRSEHSWARSRRGRGESRTVQLRLNPVRSGCEDDRAPFTSCQRVSDSDWNSTPELRLIRNEEPLFVIRFWLISYMRPPSMK</sequence>
<accession>A0ABV0RMY5</accession>